<reference evidence="3 4" key="1">
    <citation type="submission" date="2018-02" db="EMBL/GenBank/DDBJ databases">
        <title>Genomic Encyclopedia of Archaeal and Bacterial Type Strains, Phase II (KMG-II): from individual species to whole genera.</title>
        <authorList>
            <person name="Goeker M."/>
        </authorList>
    </citation>
    <scope>NUCLEOTIDE SEQUENCE [LARGE SCALE GENOMIC DNA]</scope>
    <source>
        <strain evidence="3 4">YU 961-1</strain>
    </source>
</reference>
<dbReference type="PROSITE" id="PS50937">
    <property type="entry name" value="HTH_MERR_2"/>
    <property type="match status" value="1"/>
</dbReference>
<dbReference type="GO" id="GO:0046872">
    <property type="term" value="F:metal ion binding"/>
    <property type="evidence" value="ECO:0007669"/>
    <property type="project" value="InterPro"/>
</dbReference>
<dbReference type="Gene3D" id="1.10.1660.10">
    <property type="match status" value="1"/>
</dbReference>
<dbReference type="SUPFAM" id="SSF46955">
    <property type="entry name" value="Putative DNA-binding domain"/>
    <property type="match status" value="1"/>
</dbReference>
<dbReference type="OrthoDB" id="9800334at2"/>
<dbReference type="SUPFAM" id="SSF52242">
    <property type="entry name" value="Cobalamin (vitamin B12)-binding domain"/>
    <property type="match status" value="1"/>
</dbReference>
<protein>
    <submittedName>
        <fullName evidence="3">MerR-like DNA binding protein</fullName>
    </submittedName>
</protein>
<organism evidence="3 4">
    <name type="scientific">Actinokineospora auranticolor</name>
    <dbReference type="NCBI Taxonomy" id="155976"/>
    <lineage>
        <taxon>Bacteria</taxon>
        <taxon>Bacillati</taxon>
        <taxon>Actinomycetota</taxon>
        <taxon>Actinomycetes</taxon>
        <taxon>Pseudonocardiales</taxon>
        <taxon>Pseudonocardiaceae</taxon>
        <taxon>Actinokineospora</taxon>
    </lineage>
</organism>
<accession>A0A2S6GLS6</accession>
<dbReference type="SMART" id="SM00422">
    <property type="entry name" value="HTH_MERR"/>
    <property type="match status" value="1"/>
</dbReference>
<name>A0A2S6GLS6_9PSEU</name>
<evidence type="ECO:0000313" key="3">
    <source>
        <dbReference type="EMBL" id="PPK66116.1"/>
    </source>
</evidence>
<dbReference type="InterPro" id="IPR009061">
    <property type="entry name" value="DNA-bd_dom_put_sf"/>
</dbReference>
<dbReference type="AlphaFoldDB" id="A0A2S6GLS6"/>
<dbReference type="Pfam" id="PF13411">
    <property type="entry name" value="MerR_1"/>
    <property type="match status" value="1"/>
</dbReference>
<keyword evidence="4" id="KW-1185">Reference proteome</keyword>
<gene>
    <name evidence="3" type="ORF">CLV40_11180</name>
</gene>
<dbReference type="EMBL" id="PTIX01000011">
    <property type="protein sequence ID" value="PPK66116.1"/>
    <property type="molecule type" value="Genomic_DNA"/>
</dbReference>
<dbReference type="PANTHER" id="PTHR30204">
    <property type="entry name" value="REDOX-CYCLING DRUG-SENSING TRANSCRIPTIONAL ACTIVATOR SOXR"/>
    <property type="match status" value="1"/>
</dbReference>
<dbReference type="InterPro" id="IPR036724">
    <property type="entry name" value="Cobalamin-bd_sf"/>
</dbReference>
<dbReference type="Proteomes" id="UP000239203">
    <property type="component" value="Unassembled WGS sequence"/>
</dbReference>
<dbReference type="InterPro" id="IPR047057">
    <property type="entry name" value="MerR_fam"/>
</dbReference>
<dbReference type="InterPro" id="IPR000551">
    <property type="entry name" value="MerR-type_HTH_dom"/>
</dbReference>
<evidence type="ECO:0000313" key="4">
    <source>
        <dbReference type="Proteomes" id="UP000239203"/>
    </source>
</evidence>
<dbReference type="Gene3D" id="3.40.50.280">
    <property type="entry name" value="Cobalamin-binding domain"/>
    <property type="match status" value="1"/>
</dbReference>
<dbReference type="PANTHER" id="PTHR30204:SF97">
    <property type="entry name" value="MERR FAMILY REGULATORY PROTEIN"/>
    <property type="match status" value="1"/>
</dbReference>
<feature type="domain" description="HTH merR-type" evidence="2">
    <location>
        <begin position="18"/>
        <end position="83"/>
    </location>
</feature>
<keyword evidence="1" id="KW-0238">DNA-binding</keyword>
<dbReference type="GO" id="GO:0003677">
    <property type="term" value="F:DNA binding"/>
    <property type="evidence" value="ECO:0007669"/>
    <property type="project" value="UniProtKB-KW"/>
</dbReference>
<dbReference type="GO" id="GO:0003700">
    <property type="term" value="F:DNA-binding transcription factor activity"/>
    <property type="evidence" value="ECO:0007669"/>
    <property type="project" value="InterPro"/>
</dbReference>
<comment type="caution">
    <text evidence="3">The sequence shown here is derived from an EMBL/GenBank/DDBJ whole genome shotgun (WGS) entry which is preliminary data.</text>
</comment>
<sequence length="282" mass="29683">MFRVTDRAAVEQVTRTAGQVARLLGVAESTLRAWHRRYGLGPAPARPGGYRRYADHDLARLQRMRDLVRGGVLPSDAARVVVGEPDHLDPSQSLPALLAAVRDLDGGRCLALLERVLAGSGVVAAWERLCRPAFAAVEADQSADAARGAAGGCVAGEHVLSWATSTALRRRTAEGSAHRGPAVLLACTDGEQHTLPVEALGAALVERGVPVRLLGPAVPAESLARAIDTTRPEAVVLWSQRRESARTGPPHHPALLLAGPGWTTADGAAPLSSLTHALERLT</sequence>
<proteinExistence type="predicted"/>
<dbReference type="GO" id="GO:0031419">
    <property type="term" value="F:cobalamin binding"/>
    <property type="evidence" value="ECO:0007669"/>
    <property type="project" value="InterPro"/>
</dbReference>
<evidence type="ECO:0000256" key="1">
    <source>
        <dbReference type="ARBA" id="ARBA00023125"/>
    </source>
</evidence>
<evidence type="ECO:0000259" key="2">
    <source>
        <dbReference type="PROSITE" id="PS50937"/>
    </source>
</evidence>